<organism evidence="3 4">
    <name type="scientific">Ascochyta lentis</name>
    <dbReference type="NCBI Taxonomy" id="205686"/>
    <lineage>
        <taxon>Eukaryota</taxon>
        <taxon>Fungi</taxon>
        <taxon>Dikarya</taxon>
        <taxon>Ascomycota</taxon>
        <taxon>Pezizomycotina</taxon>
        <taxon>Dothideomycetes</taxon>
        <taxon>Pleosporomycetidae</taxon>
        <taxon>Pleosporales</taxon>
        <taxon>Pleosporineae</taxon>
        <taxon>Didymellaceae</taxon>
        <taxon>Ascochyta</taxon>
    </lineage>
</organism>
<dbReference type="InterPro" id="IPR056009">
    <property type="entry name" value="DUF7587"/>
</dbReference>
<evidence type="ECO:0000259" key="2">
    <source>
        <dbReference type="Pfam" id="PF24494"/>
    </source>
</evidence>
<feature type="region of interest" description="Disordered" evidence="1">
    <location>
        <begin position="101"/>
        <end position="153"/>
    </location>
</feature>
<feature type="compositionally biased region" description="Polar residues" evidence="1">
    <location>
        <begin position="104"/>
        <end position="124"/>
    </location>
</feature>
<feature type="domain" description="DUF7587" evidence="2">
    <location>
        <begin position="399"/>
        <end position="547"/>
    </location>
</feature>
<dbReference type="AlphaFoldDB" id="A0A8H7J903"/>
<proteinExistence type="predicted"/>
<evidence type="ECO:0000313" key="3">
    <source>
        <dbReference type="EMBL" id="KAF9699149.1"/>
    </source>
</evidence>
<keyword evidence="4" id="KW-1185">Reference proteome</keyword>
<dbReference type="EMBL" id="RZGK01000005">
    <property type="protein sequence ID" value="KAF9699149.1"/>
    <property type="molecule type" value="Genomic_DNA"/>
</dbReference>
<reference evidence="3" key="1">
    <citation type="submission" date="2018-12" db="EMBL/GenBank/DDBJ databases">
        <authorList>
            <person name="Syme R.A."/>
            <person name="Farfan-Caceres L."/>
            <person name="Lichtenzveig J."/>
        </authorList>
    </citation>
    <scope>NUCLEOTIDE SEQUENCE</scope>
    <source>
        <strain evidence="3">Al4</strain>
    </source>
</reference>
<evidence type="ECO:0000256" key="1">
    <source>
        <dbReference type="SAM" id="MobiDB-lite"/>
    </source>
</evidence>
<dbReference type="Pfam" id="PF24494">
    <property type="entry name" value="DUF7587"/>
    <property type="match status" value="1"/>
</dbReference>
<accession>A0A8H7J903</accession>
<dbReference type="OrthoDB" id="5397734at2759"/>
<dbReference type="Proteomes" id="UP000651452">
    <property type="component" value="Unassembled WGS sequence"/>
</dbReference>
<gene>
    <name evidence="3" type="ORF">EKO04_003040</name>
</gene>
<comment type="caution">
    <text evidence="3">The sequence shown here is derived from an EMBL/GenBank/DDBJ whole genome shotgun (WGS) entry which is preliminary data.</text>
</comment>
<evidence type="ECO:0000313" key="4">
    <source>
        <dbReference type="Proteomes" id="UP000651452"/>
    </source>
</evidence>
<reference evidence="3" key="2">
    <citation type="submission" date="2020-09" db="EMBL/GenBank/DDBJ databases">
        <title>Reference genome assembly for Australian Ascochyta lentis isolate Al4.</title>
        <authorList>
            <person name="Lee R.C."/>
            <person name="Farfan-Caceres L.M."/>
            <person name="Debler J.W."/>
            <person name="Williams A.H."/>
            <person name="Henares B.M."/>
        </authorList>
    </citation>
    <scope>NUCLEOTIDE SEQUENCE</scope>
    <source>
        <strain evidence="3">Al4</strain>
    </source>
</reference>
<protein>
    <recommendedName>
        <fullName evidence="2">DUF7587 domain-containing protein</fullName>
    </recommendedName>
</protein>
<sequence>MRARPAWQPAQDGVMIFMPGGTASVHDTQEQLSQLEDGFKTPINPEPNRTSHSGFTSDWSPETLVGDSEEILFEAASTALSTPEPSMGQDLLSQLIFAAERSSTEPATPGSESLSGDTKLSSTEDSVEVGYTSERTDFQEDSPSPSLRRAKQRRTARQLHHFRAVFRPLTDLAVARRLDFGRNNLRTHKKVTVPLRQELGAIERKPRHSYTPDQRELLCILYRFYYSEDADAIPKIFNVITGLELRHSRIRSYFWDHMCLYGPESFLPFSRVLSVPFSIPQDYYADIISEIEQQANDLRLNVQRRSVEVGFVCGKARKSSSPSVLQNYQSMVEKTKQEARDEAANSVIAREIAATAQLLGLMPRAVKLPFEDHVELFTDVESPKLMTTSVETLNPISNKPHLTFRVWDADNRTKFMNGGFVAQAFVDWPRPFPAPIVLDDPSGAGKILTALHLSKHGDTPVYISTASSLLQALSYAKSMRQPKIALVSLDAQCLQAEHKLHHAANVFPRLKAQGIARWARYKGNGEYFVWGEIAADAVLHTLELEKLINHLNSDAGCGNLLNFDVFESGVKTNTIAAALREKNKTLNTATARALGKIAKAFGMAQSNMTLQHLQDLVARLLDGWTILKPEMMDMHTMSSLAATFATALGRHHANHTLQDIMGAFMDGVDDGTRCIEHWSRSRSGSRRQRFRTA</sequence>
<name>A0A8H7J903_9PLEO</name>